<evidence type="ECO:0000313" key="2">
    <source>
        <dbReference type="EMBL" id="TKR60511.1"/>
    </source>
</evidence>
<accession>A0A4U5LWE4</accession>
<keyword evidence="3" id="KW-1185">Reference proteome</keyword>
<reference evidence="2 3" key="1">
    <citation type="journal article" date="2015" name="Genome Biol.">
        <title>Comparative genomics of Steinernema reveals deeply conserved gene regulatory networks.</title>
        <authorList>
            <person name="Dillman A.R."/>
            <person name="Macchietto M."/>
            <person name="Porter C.F."/>
            <person name="Rogers A."/>
            <person name="Williams B."/>
            <person name="Antoshechkin I."/>
            <person name="Lee M.M."/>
            <person name="Goodwin Z."/>
            <person name="Lu X."/>
            <person name="Lewis E.E."/>
            <person name="Goodrich-Blair H."/>
            <person name="Stock S.P."/>
            <person name="Adams B.J."/>
            <person name="Sternberg P.W."/>
            <person name="Mortazavi A."/>
        </authorList>
    </citation>
    <scope>NUCLEOTIDE SEQUENCE [LARGE SCALE GENOMIC DNA]</scope>
    <source>
        <strain evidence="2 3">ALL</strain>
    </source>
</reference>
<dbReference type="Proteomes" id="UP000298663">
    <property type="component" value="Unassembled WGS sequence"/>
</dbReference>
<organism evidence="2 3">
    <name type="scientific">Steinernema carpocapsae</name>
    <name type="common">Entomopathogenic nematode</name>
    <dbReference type="NCBI Taxonomy" id="34508"/>
    <lineage>
        <taxon>Eukaryota</taxon>
        <taxon>Metazoa</taxon>
        <taxon>Ecdysozoa</taxon>
        <taxon>Nematoda</taxon>
        <taxon>Chromadorea</taxon>
        <taxon>Rhabditida</taxon>
        <taxon>Tylenchina</taxon>
        <taxon>Panagrolaimomorpha</taxon>
        <taxon>Strongyloidoidea</taxon>
        <taxon>Steinernematidae</taxon>
        <taxon>Steinernema</taxon>
    </lineage>
</organism>
<proteinExistence type="predicted"/>
<evidence type="ECO:0000256" key="1">
    <source>
        <dbReference type="SAM" id="MobiDB-lite"/>
    </source>
</evidence>
<comment type="caution">
    <text evidence="2">The sequence shown here is derived from an EMBL/GenBank/DDBJ whole genome shotgun (WGS) entry which is preliminary data.</text>
</comment>
<feature type="compositionally biased region" description="Low complexity" evidence="1">
    <location>
        <begin position="33"/>
        <end position="62"/>
    </location>
</feature>
<feature type="compositionally biased region" description="Basic residues" evidence="1">
    <location>
        <begin position="130"/>
        <end position="142"/>
    </location>
</feature>
<dbReference type="AlphaFoldDB" id="A0A4U5LWE4"/>
<gene>
    <name evidence="2" type="ORF">L596_027747</name>
</gene>
<name>A0A4U5LWE4_STECR</name>
<evidence type="ECO:0000313" key="3">
    <source>
        <dbReference type="Proteomes" id="UP000298663"/>
    </source>
</evidence>
<sequence>MRPRASSGSLCCPSVLQRSPSSSAAPRRREQLWRLQQLQRRQSRLCPASAPAASSPLSASGSRSRHSREEPRVQQRPGPRKRSEGELRGSSTRRPTRSTPMRTSKLIPRGTSTPTPRAPLKLNTLQSTLKQRRRRSERRRKLSMSSATARPSARSFLRTQRNPRRTPSGRSRRQRVRRLAVAWT</sequence>
<feature type="compositionally biased region" description="Low complexity" evidence="1">
    <location>
        <begin position="90"/>
        <end position="104"/>
    </location>
</feature>
<reference evidence="2 3" key="2">
    <citation type="journal article" date="2019" name="G3 (Bethesda)">
        <title>Hybrid Assembly of the Genome of the Entomopathogenic Nematode Steinernema carpocapsae Identifies the X-Chromosome.</title>
        <authorList>
            <person name="Serra L."/>
            <person name="Macchietto M."/>
            <person name="Macias-Munoz A."/>
            <person name="McGill C.J."/>
            <person name="Rodriguez I.M."/>
            <person name="Rodriguez B."/>
            <person name="Murad R."/>
            <person name="Mortazavi A."/>
        </authorList>
    </citation>
    <scope>NUCLEOTIDE SEQUENCE [LARGE SCALE GENOMIC DNA]</scope>
    <source>
        <strain evidence="2 3">ALL</strain>
    </source>
</reference>
<protein>
    <submittedName>
        <fullName evidence="2">Uncharacterized protein</fullName>
    </submittedName>
</protein>
<dbReference type="EMBL" id="AZBU02000011">
    <property type="protein sequence ID" value="TKR60511.1"/>
    <property type="molecule type" value="Genomic_DNA"/>
</dbReference>
<feature type="region of interest" description="Disordered" evidence="1">
    <location>
        <begin position="1"/>
        <end position="184"/>
    </location>
</feature>